<comment type="caution">
    <text evidence="1">The sequence shown here is derived from an EMBL/GenBank/DDBJ whole genome shotgun (WGS) entry which is preliminary data.</text>
</comment>
<protein>
    <submittedName>
        <fullName evidence="1">Transposase</fullName>
    </submittedName>
</protein>
<name>A0A3E4JR17_PHOVU</name>
<dbReference type="Pfam" id="PF05717">
    <property type="entry name" value="TnpB_IS66"/>
    <property type="match status" value="1"/>
</dbReference>
<accession>A0A3E4JR17</accession>
<dbReference type="InterPro" id="IPR008878">
    <property type="entry name" value="Transposase_IS66_Orf2"/>
</dbReference>
<dbReference type="PANTHER" id="PTHR36455:SF1">
    <property type="entry name" value="BLR8292 PROTEIN"/>
    <property type="match status" value="1"/>
</dbReference>
<evidence type="ECO:0000313" key="2">
    <source>
        <dbReference type="Proteomes" id="UP000260640"/>
    </source>
</evidence>
<reference evidence="1 2" key="1">
    <citation type="submission" date="2018-08" db="EMBL/GenBank/DDBJ databases">
        <title>A genome reference for cultivated species of the human gut microbiota.</title>
        <authorList>
            <person name="Zou Y."/>
            <person name="Xue W."/>
            <person name="Luo G."/>
        </authorList>
    </citation>
    <scope>NUCLEOTIDE SEQUENCE [LARGE SCALE GENOMIC DNA]</scope>
    <source>
        <strain evidence="1 2">TM05-16</strain>
    </source>
</reference>
<dbReference type="NCBIfam" id="NF033819">
    <property type="entry name" value="IS66_TnpB"/>
    <property type="match status" value="1"/>
</dbReference>
<evidence type="ECO:0000313" key="1">
    <source>
        <dbReference type="EMBL" id="RGJ89399.1"/>
    </source>
</evidence>
<dbReference type="AlphaFoldDB" id="A0A3E4JR17"/>
<sequence>MFSLGDSEAYYLSRTPTDMRKGFDSLCGEVRRGMGRNPLGGEVFIFYNTNRTRLKLLHWERGGFVIYHKRFERGILTLPYLNEGTGGYPITWRELVMMIEGVELTRLRSRKRYDISLKNSANNTRISL</sequence>
<organism evidence="1 2">
    <name type="scientific">Phocaeicola vulgatus</name>
    <name type="common">Bacteroides vulgatus</name>
    <dbReference type="NCBI Taxonomy" id="821"/>
    <lineage>
        <taxon>Bacteria</taxon>
        <taxon>Pseudomonadati</taxon>
        <taxon>Bacteroidota</taxon>
        <taxon>Bacteroidia</taxon>
        <taxon>Bacteroidales</taxon>
        <taxon>Bacteroidaceae</taxon>
        <taxon>Phocaeicola</taxon>
    </lineage>
</organism>
<dbReference type="RefSeq" id="WP_117699732.1">
    <property type="nucleotide sequence ID" value="NZ_QSPP01000014.1"/>
</dbReference>
<dbReference type="EMBL" id="QSPP01000014">
    <property type="protein sequence ID" value="RGJ89399.1"/>
    <property type="molecule type" value="Genomic_DNA"/>
</dbReference>
<dbReference type="Proteomes" id="UP000260640">
    <property type="component" value="Unassembled WGS sequence"/>
</dbReference>
<dbReference type="PANTHER" id="PTHR36455">
    <property type="match status" value="1"/>
</dbReference>
<gene>
    <name evidence="1" type="ORF">DXD46_07095</name>
</gene>
<proteinExistence type="predicted"/>